<dbReference type="PANTHER" id="PTHR32063">
    <property type="match status" value="1"/>
</dbReference>
<feature type="transmembrane region" description="Helical" evidence="8">
    <location>
        <begin position="427"/>
        <end position="453"/>
    </location>
</feature>
<dbReference type="EMBL" id="HE616899">
    <property type="protein sequence ID" value="CCF00543.1"/>
    <property type="molecule type" value="Genomic_DNA"/>
</dbReference>
<feature type="transmembrane region" description="Helical" evidence="8">
    <location>
        <begin position="517"/>
        <end position="541"/>
    </location>
</feature>
<dbReference type="GO" id="GO:0005886">
    <property type="term" value="C:plasma membrane"/>
    <property type="evidence" value="ECO:0007669"/>
    <property type="project" value="UniProtKB-SubCell"/>
</dbReference>
<evidence type="ECO:0000256" key="6">
    <source>
        <dbReference type="ARBA" id="ARBA00022989"/>
    </source>
</evidence>
<geneLocation type="plasmid" evidence="9 10">
    <name>pSfHH103e</name>
</geneLocation>
<dbReference type="SUPFAM" id="SSF82693">
    <property type="entry name" value="Multidrug efflux transporter AcrB pore domain, PN1, PN2, PC1 and PC2 subdomains"/>
    <property type="match status" value="2"/>
</dbReference>
<keyword evidence="7 8" id="KW-0472">Membrane</keyword>
<name>G9AHL1_SINF1</name>
<keyword evidence="4" id="KW-1003">Cell membrane</keyword>
<comment type="similarity">
    <text evidence="2">Belongs to the resistance-nodulation-cell division (RND) (TC 2.A.6) family.</text>
</comment>
<dbReference type="InterPro" id="IPR027463">
    <property type="entry name" value="AcrB_DN_DC_subdom"/>
</dbReference>
<dbReference type="RefSeq" id="WP_014332194.1">
    <property type="nucleotide sequence ID" value="NC_016815.1"/>
</dbReference>
<dbReference type="PRINTS" id="PR00702">
    <property type="entry name" value="ACRIFLAVINRP"/>
</dbReference>
<dbReference type="Gene3D" id="1.20.1640.10">
    <property type="entry name" value="Multidrug efflux transporter AcrB transmembrane domain"/>
    <property type="match status" value="2"/>
</dbReference>
<feature type="transmembrane region" description="Helical" evidence="8">
    <location>
        <begin position="383"/>
        <end position="406"/>
    </location>
</feature>
<accession>G9AHL1</accession>
<evidence type="ECO:0000256" key="5">
    <source>
        <dbReference type="ARBA" id="ARBA00022692"/>
    </source>
</evidence>
<dbReference type="SUPFAM" id="SSF82866">
    <property type="entry name" value="Multidrug efflux transporter AcrB transmembrane domain"/>
    <property type="match status" value="2"/>
</dbReference>
<dbReference type="PATRIC" id="fig|380.5.peg.5647"/>
<dbReference type="Gene3D" id="3.30.70.1430">
    <property type="entry name" value="Multidrug efflux transporter AcrB pore domain"/>
    <property type="match status" value="2"/>
</dbReference>
<feature type="transmembrane region" description="Helical" evidence="8">
    <location>
        <begin position="12"/>
        <end position="31"/>
    </location>
</feature>
<organism evidence="9 10">
    <name type="scientific">Sinorhizobium fredii (strain HH103)</name>
    <dbReference type="NCBI Taxonomy" id="1117943"/>
    <lineage>
        <taxon>Bacteria</taxon>
        <taxon>Pseudomonadati</taxon>
        <taxon>Pseudomonadota</taxon>
        <taxon>Alphaproteobacteria</taxon>
        <taxon>Hyphomicrobiales</taxon>
        <taxon>Rhizobiaceae</taxon>
        <taxon>Sinorhizobium/Ensifer group</taxon>
        <taxon>Sinorhizobium</taxon>
    </lineage>
</organism>
<sequence length="1056" mass="114095">MIANVIAWSARNLVLIVVGAALAVAAGVYSLRTLPLDAIPDLSDVQVIVFTDYPGQAPQVVEDQVTYPLTTSMLTVPRSRVVRGFSFFGVSFVYVIFEDGTDPYWARSRVLEYLNAAASRLPEGVSPSLGPDATGVGWVYQYALVAKERSLAELRSLQDWVVRFAASKSEGVAEVASVGGFVKQYSVVVDPARLKAQNVTLKQVADAVRASNRDVGGRTVEISEFEFMVRGRGYLQGVKDIENIVLMTENGTPLRLGDVARVEIVPDERRGITELNGEGEVASGIVLQRFGANALTVIDNAKKSLVAIKDSLPAGTEILPVYDRSELIEAAIETLKSTLVEESIVVALVTIAFLLHVRSALVAIIMLPVGILISFVAMRALGIGANIMSLGGIAIAIGAMIDAAIVMIENAHKHLERAPPDKSRTEILIKAASEVGPALFFSLLIITVSFLPIFTLESQEGRLFGPLAFTKTFAMAAAALLSITLVPALMVVFVRGRIVSEHRNPLNRLLIWIYRPVISGVLRAKTVTILLAVVALAVTVWPARQIGSEFMPSLNEGTLMYMPTTLPGISVTKAAELMQTQDRIIKSFPEVETVFGKAGRALTATDPAPTEMFETIITLKPKSEWRPGVTIDSLKQEMDAALQFPGVSNAWTMPIRARIDMLSTGIRTPVGVKVYGTDLKEMERIARDVETVLKTIPGTSSAYAERVIGGYYLDIVPDRMALGRYGLSVDDVQEVIGTALGSEVVTSTVEGRERYGVAVRYPRALRSDPQSIARDVQVALPGSGTVPLGEVAEVKLTRGATTIRTENGQLAVYVFVDIADRDLGGYVGEAQQAVASSVKMPPGYSVAWSGQYEYFERAKARLAIVVPLTLALIFLLLYLNFKALTETLIVMLSLPFALVGGIWLMWWLGFNASVAVVVGFIALAGVAAETGVIMLIYLDQAWKERRSACHAENRDPTRDDLHQAIMVGAVERVRPKMMTVVAIMAGLVPILWSTGAGSEIMQRIAVPMIGGMISSTILTLAVIPAIYGLVKRWRLQTDAAAKSADIEAGPLKEAAE</sequence>
<proteinExistence type="inferred from homology"/>
<dbReference type="HOGENOM" id="CLU_002755_1_2_5"/>
<feature type="transmembrane region" description="Helical" evidence="8">
    <location>
        <begin position="344"/>
        <end position="377"/>
    </location>
</feature>
<keyword evidence="9" id="KW-0614">Plasmid</keyword>
<dbReference type="InterPro" id="IPR004763">
    <property type="entry name" value="CusA-like"/>
</dbReference>
<keyword evidence="5 8" id="KW-0812">Transmembrane</keyword>
<gene>
    <name evidence="9" type="ordered locus">SFHH103_06083</name>
</gene>
<evidence type="ECO:0000256" key="2">
    <source>
        <dbReference type="ARBA" id="ARBA00010942"/>
    </source>
</evidence>
<protein>
    <submittedName>
        <fullName evidence="9">Heavy metal efflux pump</fullName>
    </submittedName>
</protein>
<evidence type="ECO:0000313" key="9">
    <source>
        <dbReference type="EMBL" id="CCF00543.1"/>
    </source>
</evidence>
<dbReference type="Proteomes" id="UP000007735">
    <property type="component" value="Plasmid pSfHH103e"/>
</dbReference>
<evidence type="ECO:0000256" key="3">
    <source>
        <dbReference type="ARBA" id="ARBA00022448"/>
    </source>
</evidence>
<dbReference type="GO" id="GO:0042910">
    <property type="term" value="F:xenobiotic transmembrane transporter activity"/>
    <property type="evidence" value="ECO:0007669"/>
    <property type="project" value="TreeGrafter"/>
</dbReference>
<evidence type="ECO:0000256" key="8">
    <source>
        <dbReference type="SAM" id="Phobius"/>
    </source>
</evidence>
<dbReference type="AlphaFoldDB" id="G9AHL1"/>
<feature type="transmembrane region" description="Helical" evidence="8">
    <location>
        <begin position="914"/>
        <end position="938"/>
    </location>
</feature>
<keyword evidence="3" id="KW-0813">Transport</keyword>
<dbReference type="Gene3D" id="3.30.70.1440">
    <property type="entry name" value="Multidrug efflux transporter AcrB pore domain"/>
    <property type="match status" value="1"/>
</dbReference>
<feature type="transmembrane region" description="Helical" evidence="8">
    <location>
        <begin position="975"/>
        <end position="992"/>
    </location>
</feature>
<dbReference type="GO" id="GO:0008324">
    <property type="term" value="F:monoatomic cation transmembrane transporter activity"/>
    <property type="evidence" value="ECO:0007669"/>
    <property type="project" value="InterPro"/>
</dbReference>
<feature type="transmembrane region" description="Helical" evidence="8">
    <location>
        <begin position="862"/>
        <end position="881"/>
    </location>
</feature>
<feature type="transmembrane region" description="Helical" evidence="8">
    <location>
        <begin position="1004"/>
        <end position="1030"/>
    </location>
</feature>
<dbReference type="SUPFAM" id="SSF82714">
    <property type="entry name" value="Multidrug efflux transporter AcrB TolC docking domain, DN and DC subdomains"/>
    <property type="match status" value="2"/>
</dbReference>
<dbReference type="Gene3D" id="3.30.2090.10">
    <property type="entry name" value="Multidrug efflux transporter AcrB TolC docking domain, DN and DC subdomains"/>
    <property type="match status" value="2"/>
</dbReference>
<feature type="transmembrane region" description="Helical" evidence="8">
    <location>
        <begin position="81"/>
        <end position="97"/>
    </location>
</feature>
<evidence type="ECO:0000256" key="4">
    <source>
        <dbReference type="ARBA" id="ARBA00022475"/>
    </source>
</evidence>
<reference evidence="9 10" key="1">
    <citation type="journal article" date="2012" name="J. Bacteriol.">
        <title>Genome sequence of the soybean symbiont Sinorhizobium fredii HH103.</title>
        <authorList>
            <person name="Weidner S."/>
            <person name="Becker A."/>
            <person name="Bonilla I."/>
            <person name="Jaenicke S."/>
            <person name="Lloret J."/>
            <person name="Margaret I."/>
            <person name="Puhler A."/>
            <person name="Ruiz-Sainz J.E."/>
            <person name="Schneiker-Bekel S."/>
            <person name="Szczepanowski R."/>
            <person name="Vinardell J.M."/>
            <person name="Zehner S."/>
            <person name="Gottfert M."/>
        </authorList>
    </citation>
    <scope>NUCLEOTIDE SEQUENCE [LARGE SCALE GENOMIC DNA]</scope>
    <source>
        <strain evidence="9 10">HH103</strain>
        <plasmid evidence="10">pSfHH103e</plasmid>
    </source>
</reference>
<comment type="subcellular location">
    <subcellularLocation>
        <location evidence="1">Cell membrane</location>
        <topology evidence="1">Multi-pass membrane protein</topology>
    </subcellularLocation>
</comment>
<evidence type="ECO:0000256" key="1">
    <source>
        <dbReference type="ARBA" id="ARBA00004651"/>
    </source>
</evidence>
<evidence type="ECO:0000313" key="10">
    <source>
        <dbReference type="Proteomes" id="UP000007735"/>
    </source>
</evidence>
<dbReference type="InterPro" id="IPR001036">
    <property type="entry name" value="Acrflvin-R"/>
</dbReference>
<dbReference type="KEGG" id="sfh:SFHH103_06083"/>
<dbReference type="Pfam" id="PF00873">
    <property type="entry name" value="ACR_tran"/>
    <property type="match status" value="1"/>
</dbReference>
<feature type="transmembrane region" description="Helical" evidence="8">
    <location>
        <begin position="473"/>
        <end position="496"/>
    </location>
</feature>
<dbReference type="NCBIfam" id="TIGR00914">
    <property type="entry name" value="2A0601"/>
    <property type="match status" value="1"/>
</dbReference>
<dbReference type="PANTHER" id="PTHR32063:SF19">
    <property type="entry name" value="CATION EFFLUX SYSTEM PROTEIN CUSA"/>
    <property type="match status" value="1"/>
</dbReference>
<evidence type="ECO:0000256" key="7">
    <source>
        <dbReference type="ARBA" id="ARBA00023136"/>
    </source>
</evidence>
<keyword evidence="6 8" id="KW-1133">Transmembrane helix</keyword>
<feature type="transmembrane region" description="Helical" evidence="8">
    <location>
        <begin position="888"/>
        <end position="908"/>
    </location>
</feature>
<dbReference type="Gene3D" id="3.30.70.1320">
    <property type="entry name" value="Multidrug efflux transporter AcrB pore domain like"/>
    <property type="match status" value="1"/>
</dbReference>